<evidence type="ECO:0000313" key="11">
    <source>
        <dbReference type="Proteomes" id="UP000218209"/>
    </source>
</evidence>
<dbReference type="GO" id="GO:0031072">
    <property type="term" value="F:heat shock protein binding"/>
    <property type="evidence" value="ECO:0007669"/>
    <property type="project" value="InterPro"/>
</dbReference>
<dbReference type="GO" id="GO:0005524">
    <property type="term" value="F:ATP binding"/>
    <property type="evidence" value="ECO:0007669"/>
    <property type="project" value="InterPro"/>
</dbReference>
<dbReference type="PROSITE" id="PS50076">
    <property type="entry name" value="DNAJ_2"/>
    <property type="match status" value="1"/>
</dbReference>
<dbReference type="EMBL" id="KV918766">
    <property type="protein sequence ID" value="OSX81101.1"/>
    <property type="molecule type" value="Genomic_DNA"/>
</dbReference>
<dbReference type="CDD" id="cd10747">
    <property type="entry name" value="DnaJ_C"/>
    <property type="match status" value="1"/>
</dbReference>
<dbReference type="AlphaFoldDB" id="A0A1X6PJT5"/>
<organism evidence="10 11">
    <name type="scientific">Porphyra umbilicalis</name>
    <name type="common">Purple laver</name>
    <name type="synonym">Red alga</name>
    <dbReference type="NCBI Taxonomy" id="2786"/>
    <lineage>
        <taxon>Eukaryota</taxon>
        <taxon>Rhodophyta</taxon>
        <taxon>Bangiophyceae</taxon>
        <taxon>Bangiales</taxon>
        <taxon>Bangiaceae</taxon>
        <taxon>Porphyra</taxon>
    </lineage>
</organism>
<dbReference type="OrthoDB" id="10256793at2759"/>
<dbReference type="InterPro" id="IPR001623">
    <property type="entry name" value="DnaJ_domain"/>
</dbReference>
<dbReference type="Proteomes" id="UP000218209">
    <property type="component" value="Unassembled WGS sequence"/>
</dbReference>
<evidence type="ECO:0000256" key="7">
    <source>
        <dbReference type="SAM" id="MobiDB-lite"/>
    </source>
</evidence>
<dbReference type="HAMAP" id="MF_01152">
    <property type="entry name" value="DnaJ"/>
    <property type="match status" value="1"/>
</dbReference>
<dbReference type="GO" id="GO:0008270">
    <property type="term" value="F:zinc ion binding"/>
    <property type="evidence" value="ECO:0007669"/>
    <property type="project" value="UniProtKB-KW"/>
</dbReference>
<dbReference type="PRINTS" id="PR00625">
    <property type="entry name" value="JDOMAIN"/>
</dbReference>
<feature type="zinc finger region" description="CR-type" evidence="6">
    <location>
        <begin position="204"/>
        <end position="286"/>
    </location>
</feature>
<dbReference type="Gene3D" id="1.10.287.110">
    <property type="entry name" value="DnaJ domain"/>
    <property type="match status" value="1"/>
</dbReference>
<dbReference type="FunFam" id="2.10.230.10:FF:000002">
    <property type="entry name" value="Molecular chaperone DnaJ"/>
    <property type="match status" value="1"/>
</dbReference>
<dbReference type="InterPro" id="IPR001305">
    <property type="entry name" value="HSP_DnaJ_Cys-rich_dom"/>
</dbReference>
<dbReference type="Pfam" id="PF00684">
    <property type="entry name" value="DnaJ_CXXCXGXG"/>
    <property type="match status" value="1"/>
</dbReference>
<dbReference type="PANTHER" id="PTHR43096">
    <property type="entry name" value="DNAJ HOMOLOG 1, MITOCHONDRIAL-RELATED"/>
    <property type="match status" value="1"/>
</dbReference>
<dbReference type="CDD" id="cd10719">
    <property type="entry name" value="DnaJ_zf"/>
    <property type="match status" value="1"/>
</dbReference>
<evidence type="ECO:0000259" key="9">
    <source>
        <dbReference type="PROSITE" id="PS51188"/>
    </source>
</evidence>
<feature type="domain" description="J" evidence="8">
    <location>
        <begin position="74"/>
        <end position="138"/>
    </location>
</feature>
<feature type="compositionally biased region" description="Gly residues" evidence="7">
    <location>
        <begin position="435"/>
        <end position="446"/>
    </location>
</feature>
<dbReference type="GO" id="GO:0042026">
    <property type="term" value="P:protein refolding"/>
    <property type="evidence" value="ECO:0007669"/>
    <property type="project" value="TreeGrafter"/>
</dbReference>
<keyword evidence="2" id="KW-0677">Repeat</keyword>
<dbReference type="InterPro" id="IPR036410">
    <property type="entry name" value="HSP_DnaJ_Cys-rich_dom_sf"/>
</dbReference>
<evidence type="ECO:0000256" key="2">
    <source>
        <dbReference type="ARBA" id="ARBA00022737"/>
    </source>
</evidence>
<dbReference type="GO" id="GO:0005737">
    <property type="term" value="C:cytoplasm"/>
    <property type="evidence" value="ECO:0007669"/>
    <property type="project" value="TreeGrafter"/>
</dbReference>
<reference evidence="10 11" key="1">
    <citation type="submission" date="2017-03" db="EMBL/GenBank/DDBJ databases">
        <title>WGS assembly of Porphyra umbilicalis.</title>
        <authorList>
            <person name="Brawley S.H."/>
            <person name="Blouin N.A."/>
            <person name="Ficko-Blean E."/>
            <person name="Wheeler G.L."/>
            <person name="Lohr M."/>
            <person name="Goodson H.V."/>
            <person name="Jenkins J.W."/>
            <person name="Blaby-Haas C.E."/>
            <person name="Helliwell K.E."/>
            <person name="Chan C."/>
            <person name="Marriage T."/>
            <person name="Bhattacharya D."/>
            <person name="Klein A.S."/>
            <person name="Badis Y."/>
            <person name="Brodie J."/>
            <person name="Cao Y."/>
            <person name="Collen J."/>
            <person name="Dittami S.M."/>
            <person name="Gachon C.M."/>
            <person name="Green B.R."/>
            <person name="Karpowicz S."/>
            <person name="Kim J.W."/>
            <person name="Kudahl U."/>
            <person name="Lin S."/>
            <person name="Michel G."/>
            <person name="Mittag M."/>
            <person name="Olson B.J."/>
            <person name="Pangilinan J."/>
            <person name="Peng Y."/>
            <person name="Qiu H."/>
            <person name="Shu S."/>
            <person name="Singer J.T."/>
            <person name="Smith A.G."/>
            <person name="Sprecher B.N."/>
            <person name="Wagner V."/>
            <person name="Wang W."/>
            <person name="Wang Z.-Y."/>
            <person name="Yan J."/>
            <person name="Yarish C."/>
            <person name="Zoeuner-Riek S."/>
            <person name="Zhuang Y."/>
            <person name="Zou Y."/>
            <person name="Lindquist E.A."/>
            <person name="Grimwood J."/>
            <person name="Barry K."/>
            <person name="Rokhsar D.S."/>
            <person name="Schmutz J."/>
            <person name="Stiller J.W."/>
            <person name="Grossman A.R."/>
            <person name="Prochnik S.E."/>
        </authorList>
    </citation>
    <scope>NUCLEOTIDE SEQUENCE [LARGE SCALE GENOMIC DNA]</scope>
    <source>
        <strain evidence="10">4086291</strain>
    </source>
</reference>
<feature type="region of interest" description="Disordered" evidence="7">
    <location>
        <begin position="429"/>
        <end position="457"/>
    </location>
</feature>
<dbReference type="PROSITE" id="PS00636">
    <property type="entry name" value="DNAJ_1"/>
    <property type="match status" value="1"/>
</dbReference>
<evidence type="ECO:0000313" key="10">
    <source>
        <dbReference type="EMBL" id="OSX81101.1"/>
    </source>
</evidence>
<dbReference type="InterPro" id="IPR002939">
    <property type="entry name" value="DnaJ_C"/>
</dbReference>
<evidence type="ECO:0000256" key="1">
    <source>
        <dbReference type="ARBA" id="ARBA00022723"/>
    </source>
</evidence>
<dbReference type="InterPro" id="IPR018253">
    <property type="entry name" value="DnaJ_domain_CS"/>
</dbReference>
<evidence type="ECO:0000256" key="6">
    <source>
        <dbReference type="PROSITE-ProRule" id="PRU00546"/>
    </source>
</evidence>
<dbReference type="PANTHER" id="PTHR43096:SF10">
    <property type="entry name" value="CHAPERONE PROTEIN DNAJ A6, CHLOROPLASTIC"/>
    <property type="match status" value="1"/>
</dbReference>
<dbReference type="GO" id="GO:0051082">
    <property type="term" value="F:unfolded protein binding"/>
    <property type="evidence" value="ECO:0007669"/>
    <property type="project" value="InterPro"/>
</dbReference>
<keyword evidence="1 6" id="KW-0479">Metal-binding</keyword>
<dbReference type="SUPFAM" id="SSF46565">
    <property type="entry name" value="Chaperone J-domain"/>
    <property type="match status" value="1"/>
</dbReference>
<dbReference type="Gene3D" id="2.60.260.20">
    <property type="entry name" value="Urease metallochaperone UreE, N-terminal domain"/>
    <property type="match status" value="2"/>
</dbReference>
<proteinExistence type="inferred from homology"/>
<keyword evidence="3 6" id="KW-0863">Zinc-finger</keyword>
<dbReference type="InterPro" id="IPR012724">
    <property type="entry name" value="DnaJ"/>
</dbReference>
<dbReference type="SUPFAM" id="SSF49493">
    <property type="entry name" value="HSP40/DnaJ peptide-binding domain"/>
    <property type="match status" value="2"/>
</dbReference>
<dbReference type="InterPro" id="IPR036869">
    <property type="entry name" value="J_dom_sf"/>
</dbReference>
<dbReference type="PROSITE" id="PS51188">
    <property type="entry name" value="ZF_CR"/>
    <property type="match status" value="1"/>
</dbReference>
<keyword evidence="4 6" id="KW-0862">Zinc</keyword>
<dbReference type="NCBIfam" id="TIGR02349">
    <property type="entry name" value="DnaJ_bact"/>
    <property type="match status" value="1"/>
</dbReference>
<dbReference type="Pfam" id="PF00226">
    <property type="entry name" value="DnaJ"/>
    <property type="match status" value="1"/>
</dbReference>
<sequence>MTSAAPPPAFVAVGLPTGSGGGAAASSFYGTRTRAVPVGASAARRVSAVPGALPRPPRSPRRAAGVAGLRADVDYYSTLGVSRSASQDDIKKSFRKLARKYHPDVNKEASAKVKFQELSTAYEVLSDPDVRQRYDQFGEAGVKSGGGGGPGFSTDFGGGFSDLFETFFGGGGGGGTRGRASTGPQTGDDLRLDVEIPFQKAVFGGEHKLRFSHLESCGTCSGSGVKPGSSSRTCGTCRGQGSVMQVARTPMGAFQQVTQCPTCRGTGEEVDEYCSACGGKGTNQVTKQLVVNIPAGVDSGSRLRVRGEGDAGSRSGPPGDLYVVLRVAQSTDFKREGVNTYATTKVTYLDAILGRKLTVKTVDGPVELAVAPGTQPGAVLKIEGKGVPKLGNKTARGDHFVTVEVTIPKRLNGDERELLRELDMMANGRDRSMAGGDGGAAAGGAAGSPKKKNNKDGLFGFARKKVDDILSNGIKGLSDRV</sequence>
<name>A0A1X6PJT5_PORUM</name>
<dbReference type="Pfam" id="PF01556">
    <property type="entry name" value="DnaJ_C"/>
    <property type="match status" value="1"/>
</dbReference>
<dbReference type="CDD" id="cd06257">
    <property type="entry name" value="DnaJ"/>
    <property type="match status" value="1"/>
</dbReference>
<dbReference type="SUPFAM" id="SSF57938">
    <property type="entry name" value="DnaJ/Hsp40 cysteine-rich domain"/>
    <property type="match status" value="1"/>
</dbReference>
<evidence type="ECO:0000259" key="8">
    <source>
        <dbReference type="PROSITE" id="PS50076"/>
    </source>
</evidence>
<evidence type="ECO:0000256" key="5">
    <source>
        <dbReference type="ARBA" id="ARBA00023186"/>
    </source>
</evidence>
<evidence type="ECO:0000256" key="3">
    <source>
        <dbReference type="ARBA" id="ARBA00022771"/>
    </source>
</evidence>
<gene>
    <name evidence="10" type="ORF">BU14_0027s0124</name>
</gene>
<dbReference type="GO" id="GO:0009408">
    <property type="term" value="P:response to heat"/>
    <property type="evidence" value="ECO:0007669"/>
    <property type="project" value="InterPro"/>
</dbReference>
<accession>A0A1X6PJT5</accession>
<dbReference type="SMART" id="SM00271">
    <property type="entry name" value="DnaJ"/>
    <property type="match status" value="1"/>
</dbReference>
<protein>
    <submittedName>
        <fullName evidence="10">Uncharacterized protein</fullName>
    </submittedName>
</protein>
<feature type="domain" description="CR-type" evidence="9">
    <location>
        <begin position="204"/>
        <end position="286"/>
    </location>
</feature>
<dbReference type="FunFam" id="2.60.260.20:FF:000005">
    <property type="entry name" value="Chaperone protein dnaJ 1, mitochondrial"/>
    <property type="match status" value="1"/>
</dbReference>
<keyword evidence="11" id="KW-1185">Reference proteome</keyword>
<dbReference type="InterPro" id="IPR008971">
    <property type="entry name" value="HSP40/DnaJ_pept-bd"/>
</dbReference>
<keyword evidence="5" id="KW-0143">Chaperone</keyword>
<dbReference type="Gene3D" id="2.10.230.10">
    <property type="entry name" value="Heat shock protein DnaJ, cysteine-rich domain"/>
    <property type="match status" value="1"/>
</dbReference>
<evidence type="ECO:0000256" key="4">
    <source>
        <dbReference type="ARBA" id="ARBA00022833"/>
    </source>
</evidence>
<dbReference type="NCBIfam" id="NF008035">
    <property type="entry name" value="PRK10767.1"/>
    <property type="match status" value="1"/>
</dbReference>